<evidence type="ECO:0000259" key="1">
    <source>
        <dbReference type="Pfam" id="PF06114"/>
    </source>
</evidence>
<dbReference type="Pfam" id="PF06114">
    <property type="entry name" value="Peptidase_M78"/>
    <property type="match status" value="1"/>
</dbReference>
<organism evidence="2">
    <name type="scientific">Leptospira borgpetersenii serovar Ballum</name>
    <dbReference type="NCBI Taxonomy" id="280505"/>
    <lineage>
        <taxon>Bacteria</taxon>
        <taxon>Pseudomonadati</taxon>
        <taxon>Spirochaetota</taxon>
        <taxon>Spirochaetia</taxon>
        <taxon>Leptospirales</taxon>
        <taxon>Leptospiraceae</taxon>
        <taxon>Leptospira</taxon>
    </lineage>
</organism>
<dbReference type="AlphaFoldDB" id="A0A0S2IMM2"/>
<protein>
    <recommendedName>
        <fullName evidence="1">IrrE N-terminal-like domain-containing protein</fullName>
    </recommendedName>
</protein>
<gene>
    <name evidence="2" type="ORF">LBBP_00583</name>
</gene>
<evidence type="ECO:0000313" key="3">
    <source>
        <dbReference type="Proteomes" id="UP000058857"/>
    </source>
</evidence>
<dbReference type="InterPro" id="IPR010359">
    <property type="entry name" value="IrrE_HExxH"/>
</dbReference>
<sequence>MHHLGESIEQNYYYEYNQNLIENQADDFAFEFLIPKKNIRSYLKNILE</sequence>
<name>A0A0S2IMM2_LEPBO</name>
<evidence type="ECO:0000313" key="2">
    <source>
        <dbReference type="EMBL" id="ALO24929.1"/>
    </source>
</evidence>
<dbReference type="RefSeq" id="WP_002738608.1">
    <property type="nucleotide sequence ID" value="NZ_CP186612.1"/>
</dbReference>
<feature type="domain" description="IrrE N-terminal-like" evidence="1">
    <location>
        <begin position="1"/>
        <end position="44"/>
    </location>
</feature>
<dbReference type="Proteomes" id="UP000058857">
    <property type="component" value="Chromosome 1"/>
</dbReference>
<proteinExistence type="predicted"/>
<accession>A0A0S2IMM2</accession>
<dbReference type="EMBL" id="CP012029">
    <property type="protein sequence ID" value="ALO24929.1"/>
    <property type="molecule type" value="Genomic_DNA"/>
</dbReference>
<reference evidence="2 3" key="1">
    <citation type="journal article" date="2015" name="PLoS Negl. Trop. Dis.">
        <title>Distribution of Plasmids in Distinct Leptospira Pathogenic Species.</title>
        <authorList>
            <person name="Wang Y."/>
            <person name="Zhuang X."/>
            <person name="Zhong Y."/>
            <person name="Zhang C."/>
            <person name="Zhang Y."/>
            <person name="Zeng L."/>
            <person name="Zhu Y."/>
            <person name="He P."/>
            <person name="Dong K."/>
            <person name="Pal U."/>
            <person name="Guo X."/>
            <person name="Qin J."/>
        </authorList>
    </citation>
    <scope>NUCLEOTIDE SEQUENCE [LARGE SCALE GENOMIC DNA]</scope>
    <source>
        <strain evidence="2 3">56604</strain>
    </source>
</reference>